<proteinExistence type="predicted"/>
<evidence type="ECO:0000259" key="6">
    <source>
        <dbReference type="Pfam" id="PF03723"/>
    </source>
</evidence>
<dbReference type="Gene3D" id="1.20.1370.10">
    <property type="entry name" value="Hemocyanin, N-terminal domain"/>
    <property type="match status" value="1"/>
</dbReference>
<dbReference type="PANTHER" id="PTHR11511">
    <property type="entry name" value="LARVAL STORAGE PROTEIN/PHENOLOXIDASE"/>
    <property type="match status" value="1"/>
</dbReference>
<dbReference type="Gene3D" id="1.10.1280.10">
    <property type="entry name" value="Di-copper center containing domain from catechol oxidase"/>
    <property type="match status" value="1"/>
</dbReference>
<evidence type="ECO:0000256" key="2">
    <source>
        <dbReference type="SAM" id="MobiDB-lite"/>
    </source>
</evidence>
<reference evidence="7" key="2">
    <citation type="journal article" date="2015" name="Gigascience">
        <title>Reconstructing a comprehensive transcriptome assembly of a white-pupal translocated strain of the pest fruit fly Bactrocera cucurbitae.</title>
        <authorList>
            <person name="Sim S.B."/>
            <person name="Calla B."/>
            <person name="Hall B."/>
            <person name="DeRego T."/>
            <person name="Geib S.M."/>
        </authorList>
    </citation>
    <scope>NUCLEOTIDE SEQUENCE</scope>
</reference>
<sequence length="1151" mass="132513">MKIFILALILLIGVAAAAVLDNVDIRRVGTGNIGTRRISEMSPDDLLHQKFLLDILRHVQEPNVSEQELPQLSSLQPVQLVDDETLYNGGIDDEMAHVLELSRNQDLLAKHELYSLADDEHMRQMIGLYRLLVRSRDWDTLQRNLLYARVHVNGVLLVNSMLLAIRDRDDTQNLVMPGIHEILPALYLDEDLLRRANEIHLQSGSNISFQKQTQRPGILEMVGLNKLWNRDANSVDTLDRRQLWMPWREMRMELQARKVVGGNAATRISLHDDNRIVLPVTLPTSVLREEREARLLTNDVGLQSFLQSLVNELCLIESESMQQNEQRARVEKNRAVLGRVGLERNVGSVLKSELRRTDEKVQGQNMRDVYTVDLDTNEDGRDSWMNRNMLSNARPSDRRQGAYINDDYDRDTSQVGWDNSRVSVRLPKTTADDERLLYVNRKRQHAAAINQMYLRGEQPGAETDLNGRWGQTDGYRVNKRDTIHTERIDLGEGMPMDWNRQMAMHRLQKNRVVDTQINDTPAPLNIGYNNEKTNNQVPVLPTVDITNERLVHVGRRRLNQWRKENQPMESVLDERRNTDINREGWENVYENTDRSWLNAIHRNRQDARSKGRVADDTRIWTTVARGMGNIGIHVGQEANGVNEIKTDARLRNNISRRPLNNDPTHTISSNEGEPSYVKQHRSPRSLYDNVVLNRKRYVDQKRDGELLLHNLQQLMARINLEQINLGLGHPLQLLDDTIASSRFNNARPSNALDQRLVLRLNKMRLNSRRNRLLLNHITEVERRLQRIIENEILRVVEIEQRNDIRNKGDVDQLIGDILIGKRSVDQDVNFLNILREIILQTEDINGSFQKLNQISMDIENQIVLHLLRRIVQIADLQRQQSLGSYRNEELLMDGVSINDVIVGKLRTYVDTNDVDLINTIGVRTSYTPGRTADISQRTVVARQQRLNHQPFTIKVVVSTNRNKRVIVRTLLVPQAVTSDLGTTQLNRLRQNFILLDTYMTDLQSGRNVITRQSDDISWTARDTTPFTEIYKRVMKALESDVAINWGQVRGQSCRFPHRLLLPRGRVDGLPMQLLVIITPAETDGRPTVQEMVMNNKICGMGVSSMNLDQMPLGFPLDRPIESMEEIGSLPNARLLDVKIFHSKQLVADDFY</sequence>
<feature type="signal peptide" evidence="3">
    <location>
        <begin position="1"/>
        <end position="17"/>
    </location>
</feature>
<dbReference type="InterPro" id="IPR013788">
    <property type="entry name" value="Hemocyanin/hexamerin"/>
</dbReference>
<dbReference type="InterPro" id="IPR037020">
    <property type="entry name" value="Hemocyanin_C_sf"/>
</dbReference>
<dbReference type="InterPro" id="IPR014756">
    <property type="entry name" value="Ig_E-set"/>
</dbReference>
<gene>
    <name evidence="7" type="primary">Fbp1</name>
    <name evidence="7" type="ORF">g.9420</name>
</gene>
<dbReference type="Pfam" id="PF03722">
    <property type="entry name" value="Hemocyanin_N"/>
    <property type="match status" value="1"/>
</dbReference>
<dbReference type="InterPro" id="IPR036697">
    <property type="entry name" value="Hemocyanin_N_sf"/>
</dbReference>
<dbReference type="PANTHER" id="PTHR11511:SF5">
    <property type="entry name" value="FAT-BODY PROTEIN 1-RELATED"/>
    <property type="match status" value="1"/>
</dbReference>
<dbReference type="InterPro" id="IPR008922">
    <property type="entry name" value="Di-copper_centre_dom_sf"/>
</dbReference>
<feature type="domain" description="Hemocyanin C-terminal" evidence="6">
    <location>
        <begin position="885"/>
        <end position="1141"/>
    </location>
</feature>
<keyword evidence="1" id="KW-0758">Storage protein</keyword>
<feature type="domain" description="Hemocyanin N-terminal" evidence="5">
    <location>
        <begin position="47"/>
        <end position="173"/>
    </location>
</feature>
<dbReference type="SUPFAM" id="SSF48050">
    <property type="entry name" value="Hemocyanin, N-terminal domain"/>
    <property type="match status" value="1"/>
</dbReference>
<feature type="compositionally biased region" description="Polar residues" evidence="2">
    <location>
        <begin position="661"/>
        <end position="672"/>
    </location>
</feature>
<dbReference type="GO" id="GO:0045735">
    <property type="term" value="F:nutrient reservoir activity"/>
    <property type="evidence" value="ECO:0007669"/>
    <property type="project" value="UniProtKB-KW"/>
</dbReference>
<feature type="chain" id="PRO_5001982781" evidence="3">
    <location>
        <begin position="18"/>
        <end position="1151"/>
    </location>
</feature>
<dbReference type="Pfam" id="PF03723">
    <property type="entry name" value="Hemocyanin_C"/>
    <property type="match status" value="1"/>
</dbReference>
<dbReference type="EMBL" id="GBXI01011033">
    <property type="protein sequence ID" value="JAD03259.1"/>
    <property type="molecule type" value="Transcribed_RNA"/>
</dbReference>
<evidence type="ECO:0000313" key="7">
    <source>
        <dbReference type="EMBL" id="JAD03259.1"/>
    </source>
</evidence>
<evidence type="ECO:0000259" key="5">
    <source>
        <dbReference type="Pfam" id="PF03722"/>
    </source>
</evidence>
<dbReference type="GO" id="GO:0097009">
    <property type="term" value="P:energy homeostasis"/>
    <property type="evidence" value="ECO:0007669"/>
    <property type="project" value="UniProtKB-ARBA"/>
</dbReference>
<evidence type="ECO:0000256" key="1">
    <source>
        <dbReference type="ARBA" id="ARBA00022761"/>
    </source>
</evidence>
<dbReference type="Gene3D" id="2.60.40.1520">
    <property type="entry name" value="Hemocyanin, C-terminal domain"/>
    <property type="match status" value="1"/>
</dbReference>
<dbReference type="SUPFAM" id="SSF81296">
    <property type="entry name" value="E set domains"/>
    <property type="match status" value="1"/>
</dbReference>
<reference evidence="7" key="1">
    <citation type="submission" date="2014-11" db="EMBL/GenBank/DDBJ databases">
        <authorList>
            <person name="Geib S."/>
        </authorList>
    </citation>
    <scope>NUCLEOTIDE SEQUENCE</scope>
</reference>
<dbReference type="InterPro" id="IPR005204">
    <property type="entry name" value="Hemocyanin_N"/>
</dbReference>
<organism evidence="7">
    <name type="scientific">Zeugodacus cucurbitae</name>
    <name type="common">Melon fruit fly</name>
    <name type="synonym">Bactrocera cucurbitae</name>
    <dbReference type="NCBI Taxonomy" id="28588"/>
    <lineage>
        <taxon>Eukaryota</taxon>
        <taxon>Metazoa</taxon>
        <taxon>Ecdysozoa</taxon>
        <taxon>Arthropoda</taxon>
        <taxon>Hexapoda</taxon>
        <taxon>Insecta</taxon>
        <taxon>Pterygota</taxon>
        <taxon>Neoptera</taxon>
        <taxon>Endopterygota</taxon>
        <taxon>Diptera</taxon>
        <taxon>Brachycera</taxon>
        <taxon>Muscomorpha</taxon>
        <taxon>Tephritoidea</taxon>
        <taxon>Tephritidae</taxon>
        <taxon>Zeugodacus</taxon>
        <taxon>Zeugodacus</taxon>
    </lineage>
</organism>
<evidence type="ECO:0000259" key="4">
    <source>
        <dbReference type="Pfam" id="PF00372"/>
    </source>
</evidence>
<protein>
    <submittedName>
        <fullName evidence="7">Fat-body protein 1</fullName>
    </submittedName>
</protein>
<keyword evidence="3" id="KW-0732">Signal</keyword>
<evidence type="ECO:0000256" key="3">
    <source>
        <dbReference type="SAM" id="SignalP"/>
    </source>
</evidence>
<dbReference type="AlphaFoldDB" id="A0A0A1WW25"/>
<dbReference type="Pfam" id="PF00372">
    <property type="entry name" value="Hemocyanin_M"/>
    <property type="match status" value="1"/>
</dbReference>
<dbReference type="GO" id="GO:0005615">
    <property type="term" value="C:extracellular space"/>
    <property type="evidence" value="ECO:0007669"/>
    <property type="project" value="UniProtKB-ARBA"/>
</dbReference>
<feature type="domain" description="Hemocyanin middle" evidence="4">
    <location>
        <begin position="694"/>
        <end position="827"/>
    </location>
</feature>
<dbReference type="InterPro" id="IPR000896">
    <property type="entry name" value="Hemocyanin/hexamerin_mid_dom"/>
</dbReference>
<dbReference type="InterPro" id="IPR005203">
    <property type="entry name" value="Hemocyanin_C"/>
</dbReference>
<dbReference type="SUPFAM" id="SSF48056">
    <property type="entry name" value="Di-copper centre-containing domain"/>
    <property type="match status" value="1"/>
</dbReference>
<name>A0A0A1WW25_ZEUCU</name>
<feature type="region of interest" description="Disordered" evidence="2">
    <location>
        <begin position="655"/>
        <end position="682"/>
    </location>
</feature>
<accession>A0A0A1WW25</accession>